<dbReference type="Proteomes" id="UP000554482">
    <property type="component" value="Unassembled WGS sequence"/>
</dbReference>
<keyword evidence="3" id="KW-1185">Reference proteome</keyword>
<dbReference type="EMBL" id="JABWDY010041389">
    <property type="protein sequence ID" value="KAF5177429.1"/>
    <property type="molecule type" value="Genomic_DNA"/>
</dbReference>
<protein>
    <submittedName>
        <fullName evidence="2">Uncharacterized protein</fullName>
    </submittedName>
</protein>
<gene>
    <name evidence="2" type="ORF">FRX31_032982</name>
</gene>
<comment type="caution">
    <text evidence="2">The sequence shown here is derived from an EMBL/GenBank/DDBJ whole genome shotgun (WGS) entry which is preliminary data.</text>
</comment>
<dbReference type="OrthoDB" id="610799at2759"/>
<feature type="compositionally biased region" description="Polar residues" evidence="1">
    <location>
        <begin position="38"/>
        <end position="60"/>
    </location>
</feature>
<reference evidence="2 3" key="1">
    <citation type="submission" date="2020-06" db="EMBL/GenBank/DDBJ databases">
        <title>Transcriptomic and genomic resources for Thalictrum thalictroides and T. hernandezii: Facilitating candidate gene discovery in an emerging model plant lineage.</title>
        <authorList>
            <person name="Arias T."/>
            <person name="Riano-Pachon D.M."/>
            <person name="Di Stilio V.S."/>
        </authorList>
    </citation>
    <scope>NUCLEOTIDE SEQUENCE [LARGE SCALE GENOMIC DNA]</scope>
    <source>
        <strain evidence="3">cv. WT478/WT964</strain>
        <tissue evidence="2">Leaves</tissue>
    </source>
</reference>
<feature type="region of interest" description="Disordered" evidence="1">
    <location>
        <begin position="23"/>
        <end position="62"/>
    </location>
</feature>
<accession>A0A7J6UXX7</accession>
<dbReference type="AlphaFoldDB" id="A0A7J6UXX7"/>
<evidence type="ECO:0000256" key="1">
    <source>
        <dbReference type="SAM" id="MobiDB-lite"/>
    </source>
</evidence>
<sequence>MGNCIRHESSTVWAGEDWSSVISKKPDRKDNSCRNKMKNNLQGSQKYQLQQGHSRNARSSTEMKIRITKRELEDLLIKVDLEGISLEQALTRYMKVGDDNCHTQNPSSQSALQSISEAD</sequence>
<evidence type="ECO:0000313" key="3">
    <source>
        <dbReference type="Proteomes" id="UP000554482"/>
    </source>
</evidence>
<feature type="compositionally biased region" description="Basic and acidic residues" evidence="1">
    <location>
        <begin position="24"/>
        <end position="33"/>
    </location>
</feature>
<organism evidence="2 3">
    <name type="scientific">Thalictrum thalictroides</name>
    <name type="common">Rue-anemone</name>
    <name type="synonym">Anemone thalictroides</name>
    <dbReference type="NCBI Taxonomy" id="46969"/>
    <lineage>
        <taxon>Eukaryota</taxon>
        <taxon>Viridiplantae</taxon>
        <taxon>Streptophyta</taxon>
        <taxon>Embryophyta</taxon>
        <taxon>Tracheophyta</taxon>
        <taxon>Spermatophyta</taxon>
        <taxon>Magnoliopsida</taxon>
        <taxon>Ranunculales</taxon>
        <taxon>Ranunculaceae</taxon>
        <taxon>Thalictroideae</taxon>
        <taxon>Thalictrum</taxon>
    </lineage>
</organism>
<dbReference type="PANTHER" id="PTHR33647:SF5">
    <property type="entry name" value="OS01G0793900 PROTEIN"/>
    <property type="match status" value="1"/>
</dbReference>
<feature type="region of interest" description="Disordered" evidence="1">
    <location>
        <begin position="98"/>
        <end position="119"/>
    </location>
</feature>
<dbReference type="PANTHER" id="PTHR33647">
    <property type="entry name" value="OS01G0793900 PROTEIN"/>
    <property type="match status" value="1"/>
</dbReference>
<evidence type="ECO:0000313" key="2">
    <source>
        <dbReference type="EMBL" id="KAF5177429.1"/>
    </source>
</evidence>
<feature type="compositionally biased region" description="Polar residues" evidence="1">
    <location>
        <begin position="102"/>
        <end position="119"/>
    </location>
</feature>
<name>A0A7J6UXX7_THATH</name>
<proteinExistence type="predicted"/>